<dbReference type="OrthoDB" id="6508726at2759"/>
<dbReference type="InterPro" id="IPR039499">
    <property type="entry name" value="LURA1/LRA25"/>
</dbReference>
<reference evidence="1" key="1">
    <citation type="submission" date="2018-11" db="EMBL/GenBank/DDBJ databases">
        <authorList>
            <person name="Alioto T."/>
            <person name="Alioto T."/>
        </authorList>
    </citation>
    <scope>NUCLEOTIDE SEQUENCE</scope>
</reference>
<keyword evidence="2" id="KW-1185">Reference proteome</keyword>
<dbReference type="Pfam" id="PF14854">
    <property type="entry name" value="LURAP"/>
    <property type="match status" value="1"/>
</dbReference>
<accession>A0A8B6DGV2</accession>
<evidence type="ECO:0000313" key="1">
    <source>
        <dbReference type="EMBL" id="VDI18821.1"/>
    </source>
</evidence>
<protein>
    <submittedName>
        <fullName evidence="1">Uncharacterized protein</fullName>
    </submittedName>
</protein>
<evidence type="ECO:0000313" key="2">
    <source>
        <dbReference type="Proteomes" id="UP000596742"/>
    </source>
</evidence>
<organism evidence="1 2">
    <name type="scientific">Mytilus galloprovincialis</name>
    <name type="common">Mediterranean mussel</name>
    <dbReference type="NCBI Taxonomy" id="29158"/>
    <lineage>
        <taxon>Eukaryota</taxon>
        <taxon>Metazoa</taxon>
        <taxon>Spiralia</taxon>
        <taxon>Lophotrochozoa</taxon>
        <taxon>Mollusca</taxon>
        <taxon>Bivalvia</taxon>
        <taxon>Autobranchia</taxon>
        <taxon>Pteriomorphia</taxon>
        <taxon>Mytilida</taxon>
        <taxon>Mytiloidea</taxon>
        <taxon>Mytilidae</taxon>
        <taxon>Mytilinae</taxon>
        <taxon>Mytilus</taxon>
    </lineage>
</organism>
<dbReference type="Proteomes" id="UP000596742">
    <property type="component" value="Unassembled WGS sequence"/>
</dbReference>
<comment type="caution">
    <text evidence="1">The sequence shown here is derived from an EMBL/GenBank/DDBJ whole genome shotgun (WGS) entry which is preliminary data.</text>
</comment>
<dbReference type="AlphaFoldDB" id="A0A8B6DGV2"/>
<sequence length="179" mass="20409">MMERSAEERITTALDKLRNDLIELRNTDIKLLIQLLNIHDTIQTLLKNRTMSRTQSCYNCLTSNNKLGSITSLKLESPILRQQSMPSFCNLSSSCSSLAESSPVNNMFYFAESDEDISETPEISEISENTLSAFQSEATDVQKYEDILKFSVQEWKSTQSVEICLETYLSCKSFENNVF</sequence>
<dbReference type="EMBL" id="UYJE01003380">
    <property type="protein sequence ID" value="VDI18821.1"/>
    <property type="molecule type" value="Genomic_DNA"/>
</dbReference>
<proteinExistence type="predicted"/>
<name>A0A8B6DGV2_MYTGA</name>
<gene>
    <name evidence="1" type="ORF">MGAL_10B071497</name>
</gene>